<keyword evidence="6 9" id="KW-0732">Signal</keyword>
<dbReference type="PANTHER" id="PTHR33348:SF36">
    <property type="match status" value="1"/>
</dbReference>
<sequence length="106" mass="11208">MAKANLIFTCASLLLLIFSSEIIISTQGRPLINMSNCKKCSIHDDLTSNDKSLLEISHNKPLASKDEAALINDELAAESADFRPTTPGHSPGVGHATGPSSTGPDF</sequence>
<comment type="similarity">
    <text evidence="2">Belongs to the C-terminally encoded plant signaling peptide (CEP) family.</text>
</comment>
<dbReference type="PANTHER" id="PTHR33348">
    <property type="entry name" value="PRECURSOR OF CEP5"/>
    <property type="match status" value="1"/>
</dbReference>
<evidence type="ECO:0000256" key="3">
    <source>
        <dbReference type="ARBA" id="ARBA00022523"/>
    </source>
</evidence>
<evidence type="ECO:0000256" key="8">
    <source>
        <dbReference type="SAM" id="MobiDB-lite"/>
    </source>
</evidence>
<evidence type="ECO:0000256" key="5">
    <source>
        <dbReference type="ARBA" id="ARBA00022702"/>
    </source>
</evidence>
<keyword evidence="4" id="KW-0964">Secreted</keyword>
<dbReference type="EMBL" id="SDAM02029589">
    <property type="protein sequence ID" value="KAH6755701.1"/>
    <property type="molecule type" value="Genomic_DNA"/>
</dbReference>
<evidence type="ECO:0000313" key="11">
    <source>
        <dbReference type="Proteomes" id="UP001190926"/>
    </source>
</evidence>
<dbReference type="GO" id="GO:0006995">
    <property type="term" value="P:cellular response to nitrogen starvation"/>
    <property type="evidence" value="ECO:0007669"/>
    <property type="project" value="UniProtKB-ARBA"/>
</dbReference>
<comment type="subcellular location">
    <subcellularLocation>
        <location evidence="1">Secreted</location>
        <location evidence="1">Extracellular space</location>
        <location evidence="1">Apoplast</location>
    </subcellularLocation>
</comment>
<accession>A0AAD4IMQ6</accession>
<dbReference type="Proteomes" id="UP001190926">
    <property type="component" value="Unassembled WGS sequence"/>
</dbReference>
<evidence type="ECO:0000256" key="4">
    <source>
        <dbReference type="ARBA" id="ARBA00022525"/>
    </source>
</evidence>
<name>A0AAD4IMQ6_PERFH</name>
<dbReference type="InterPro" id="IPR033250">
    <property type="entry name" value="CEP"/>
</dbReference>
<gene>
    <name evidence="10" type="ORF">C2S53_009963</name>
</gene>
<comment type="caution">
    <text evidence="10">The sequence shown here is derived from an EMBL/GenBank/DDBJ whole genome shotgun (WGS) entry which is preliminary data.</text>
</comment>
<reference evidence="10 11" key="1">
    <citation type="journal article" date="2021" name="Nat. Commun.">
        <title>Incipient diploidization of the medicinal plant Perilla within 10,000 years.</title>
        <authorList>
            <person name="Zhang Y."/>
            <person name="Shen Q."/>
            <person name="Leng L."/>
            <person name="Zhang D."/>
            <person name="Chen S."/>
            <person name="Shi Y."/>
            <person name="Ning Z."/>
            <person name="Chen S."/>
        </authorList>
    </citation>
    <scope>NUCLEOTIDE SEQUENCE [LARGE SCALE GENOMIC DNA]</scope>
    <source>
        <strain evidence="11">cv. PC099</strain>
    </source>
</reference>
<keyword evidence="5" id="KW-0372">Hormone</keyword>
<dbReference type="GO" id="GO:2000280">
    <property type="term" value="P:regulation of root development"/>
    <property type="evidence" value="ECO:0007669"/>
    <property type="project" value="TreeGrafter"/>
</dbReference>
<dbReference type="GO" id="GO:1901371">
    <property type="term" value="P:regulation of leaf morphogenesis"/>
    <property type="evidence" value="ECO:0007669"/>
    <property type="project" value="TreeGrafter"/>
</dbReference>
<proteinExistence type="inferred from homology"/>
<keyword evidence="3" id="KW-0052">Apoplast</keyword>
<dbReference type="AlphaFoldDB" id="A0AAD4IMQ6"/>
<evidence type="ECO:0000256" key="6">
    <source>
        <dbReference type="ARBA" id="ARBA00022729"/>
    </source>
</evidence>
<dbReference type="GO" id="GO:0048046">
    <property type="term" value="C:apoplast"/>
    <property type="evidence" value="ECO:0007669"/>
    <property type="project" value="UniProtKB-SubCell"/>
</dbReference>
<evidence type="ECO:0000313" key="10">
    <source>
        <dbReference type="EMBL" id="KAH6755701.1"/>
    </source>
</evidence>
<dbReference type="GO" id="GO:0005179">
    <property type="term" value="F:hormone activity"/>
    <property type="evidence" value="ECO:0007669"/>
    <property type="project" value="UniProtKB-KW"/>
</dbReference>
<dbReference type="GO" id="GO:1902025">
    <property type="term" value="P:nitrate import"/>
    <property type="evidence" value="ECO:0007669"/>
    <property type="project" value="TreeGrafter"/>
</dbReference>
<organism evidence="10 11">
    <name type="scientific">Perilla frutescens var. hirtella</name>
    <name type="common">Perilla citriodora</name>
    <name type="synonym">Perilla setoyensis</name>
    <dbReference type="NCBI Taxonomy" id="608512"/>
    <lineage>
        <taxon>Eukaryota</taxon>
        <taxon>Viridiplantae</taxon>
        <taxon>Streptophyta</taxon>
        <taxon>Embryophyta</taxon>
        <taxon>Tracheophyta</taxon>
        <taxon>Spermatophyta</taxon>
        <taxon>Magnoliopsida</taxon>
        <taxon>eudicotyledons</taxon>
        <taxon>Gunneridae</taxon>
        <taxon>Pentapetalae</taxon>
        <taxon>asterids</taxon>
        <taxon>lamiids</taxon>
        <taxon>Lamiales</taxon>
        <taxon>Lamiaceae</taxon>
        <taxon>Nepetoideae</taxon>
        <taxon>Elsholtzieae</taxon>
        <taxon>Perilla</taxon>
    </lineage>
</organism>
<feature type="chain" id="PRO_5042118524" evidence="9">
    <location>
        <begin position="29"/>
        <end position="106"/>
    </location>
</feature>
<evidence type="ECO:0000256" key="7">
    <source>
        <dbReference type="ARBA" id="ARBA00023278"/>
    </source>
</evidence>
<feature type="signal peptide" evidence="9">
    <location>
        <begin position="1"/>
        <end position="28"/>
    </location>
</feature>
<keyword evidence="7" id="KW-0379">Hydroxylation</keyword>
<dbReference type="GO" id="GO:0048364">
    <property type="term" value="P:root development"/>
    <property type="evidence" value="ECO:0007669"/>
    <property type="project" value="InterPro"/>
</dbReference>
<evidence type="ECO:0000256" key="9">
    <source>
        <dbReference type="SAM" id="SignalP"/>
    </source>
</evidence>
<feature type="region of interest" description="Disordered" evidence="8">
    <location>
        <begin position="80"/>
        <end position="106"/>
    </location>
</feature>
<protein>
    <submittedName>
        <fullName evidence="10">Uncharacterized protein</fullName>
    </submittedName>
</protein>
<evidence type="ECO:0000256" key="1">
    <source>
        <dbReference type="ARBA" id="ARBA00004271"/>
    </source>
</evidence>
<evidence type="ECO:0000256" key="2">
    <source>
        <dbReference type="ARBA" id="ARBA00008963"/>
    </source>
</evidence>
<keyword evidence="11" id="KW-1185">Reference proteome</keyword>